<evidence type="ECO:0000256" key="7">
    <source>
        <dbReference type="ARBA" id="ARBA00047464"/>
    </source>
</evidence>
<dbReference type="Pfam" id="PF00745">
    <property type="entry name" value="GlutR_dimer"/>
    <property type="match status" value="1"/>
</dbReference>
<dbReference type="InterPro" id="IPR000343">
    <property type="entry name" value="4pyrrol_synth_GluRdtase"/>
</dbReference>
<sequence length="430" mass="48116">MSELSDTHTSANFALVNKSDLAKLYAVTLTHKSLKINELQNYSLLKHYLNGVLFKELKRYGCEGVVLLETCNRVELYLHIEQKSVNQVPQVWSDLVGRDLPTFEIFEGESVARHLFKVAAGLESAVLGESEILSQVKQAYFKAAELGFLTPSLNYLFHVAIVVGKRVREKTRISEGHVSVASVAVSLAERLSRGRRALVIGAGALGSKLAHILVKKGFSVTVANRTFEKASELCEKLGCKPAFMYELDELIKNSDVIFAATSSERAIITQKNLHDLKGKLLFDLSTQNNVELSLRAQADITILDLEDVKREARLGLEERASQLKSAEEIVEEAVQRFVSKRSWTEELIKSMYQDAEVIRQKEVERALRVLAISDEKFKKVIEAMSKSIVNKILEKQTSLLIRRVANEDPKASLELIVEMLKAEVLSKEGS</sequence>
<dbReference type="Gene3D" id="3.40.50.720">
    <property type="entry name" value="NAD(P)-binding Rossmann-like Domain"/>
    <property type="match status" value="1"/>
</dbReference>
<evidence type="ECO:0000259" key="15">
    <source>
        <dbReference type="Pfam" id="PF01488"/>
    </source>
</evidence>
<accession>A0A2R6A5W5</accession>
<evidence type="ECO:0000256" key="13">
    <source>
        <dbReference type="RuleBase" id="RU000584"/>
    </source>
</evidence>
<dbReference type="SUPFAM" id="SSF69742">
    <property type="entry name" value="Glutamyl tRNA-reductase catalytic, N-terminal domain"/>
    <property type="match status" value="1"/>
</dbReference>
<dbReference type="NCBIfam" id="TIGR01035">
    <property type="entry name" value="hemA"/>
    <property type="match status" value="1"/>
</dbReference>
<feature type="binding site" evidence="8 11">
    <location>
        <begin position="201"/>
        <end position="206"/>
    </location>
    <ligand>
        <name>NADP(+)</name>
        <dbReference type="ChEBI" id="CHEBI:58349"/>
    </ligand>
</feature>
<dbReference type="InterPro" id="IPR036291">
    <property type="entry name" value="NAD(P)-bd_dom_sf"/>
</dbReference>
<comment type="similarity">
    <text evidence="2 8 13">Belongs to the glutamyl-tRNA reductase family.</text>
</comment>
<evidence type="ECO:0000256" key="11">
    <source>
        <dbReference type="PIRSR" id="PIRSR000445-3"/>
    </source>
</evidence>
<dbReference type="HAMAP" id="MF_00087">
    <property type="entry name" value="Glu_tRNA_reductase"/>
    <property type="match status" value="1"/>
</dbReference>
<evidence type="ECO:0000256" key="5">
    <source>
        <dbReference type="ARBA" id="ARBA00023002"/>
    </source>
</evidence>
<comment type="miscellaneous">
    <text evidence="8">During catalysis, the active site Cys acts as a nucleophile attacking the alpha-carbonyl group of tRNA-bound glutamate with the formation of a thioester intermediate between enzyme and glutamate, and the concomitant release of tRNA(Glu). The thioester intermediate is finally reduced by direct hydride transfer from NADPH, to form the product GSA.</text>
</comment>
<name>A0A2R6A5W5_9ARCH</name>
<dbReference type="Pfam" id="PF01488">
    <property type="entry name" value="Shikimate_DH"/>
    <property type="match status" value="1"/>
</dbReference>
<evidence type="ECO:0000256" key="2">
    <source>
        <dbReference type="ARBA" id="ARBA00005916"/>
    </source>
</evidence>
<keyword evidence="4 8" id="KW-0521">NADP</keyword>
<comment type="function">
    <text evidence="8">Catalyzes the NADPH-dependent reduction of glutamyl-tRNA(Glu) to glutamate 1-semialdehyde (GSA).</text>
</comment>
<organism evidence="17 18">
    <name type="scientific">Candidatus Marsarchaeota G1 archaeon OSP_D</name>
    <dbReference type="NCBI Taxonomy" id="1978155"/>
    <lineage>
        <taxon>Archaea</taxon>
        <taxon>Candidatus Marsarchaeota</taxon>
        <taxon>Candidatus Marsarchaeota group 1</taxon>
    </lineage>
</organism>
<feature type="domain" description="Quinate/shikimate 5-dehydrogenase/glutamyl-tRNA reductase" evidence="15">
    <location>
        <begin position="193"/>
        <end position="310"/>
    </location>
</feature>
<dbReference type="PROSITE" id="PS00747">
    <property type="entry name" value="GLUTR"/>
    <property type="match status" value="1"/>
</dbReference>
<dbReference type="SUPFAM" id="SSF69075">
    <property type="entry name" value="Glutamyl tRNA-reductase dimerization domain"/>
    <property type="match status" value="1"/>
</dbReference>
<evidence type="ECO:0000259" key="16">
    <source>
        <dbReference type="Pfam" id="PF05201"/>
    </source>
</evidence>
<dbReference type="InterPro" id="IPR036343">
    <property type="entry name" value="GluRdtase_N_sf"/>
</dbReference>
<dbReference type="Proteomes" id="UP000240880">
    <property type="component" value="Unassembled WGS sequence"/>
</dbReference>
<evidence type="ECO:0000256" key="1">
    <source>
        <dbReference type="ARBA" id="ARBA00005059"/>
    </source>
</evidence>
<feature type="binding site" evidence="8 10">
    <location>
        <position position="124"/>
    </location>
    <ligand>
        <name>substrate</name>
    </ligand>
</feature>
<dbReference type="FunFam" id="3.30.460.30:FF:000001">
    <property type="entry name" value="Glutamyl-tRNA reductase"/>
    <property type="match status" value="1"/>
</dbReference>
<dbReference type="InterPro" id="IPR018214">
    <property type="entry name" value="GluRdtase_CS"/>
</dbReference>
<evidence type="ECO:0000313" key="17">
    <source>
        <dbReference type="EMBL" id="PSN81693.1"/>
    </source>
</evidence>
<evidence type="ECO:0000259" key="14">
    <source>
        <dbReference type="Pfam" id="PF00745"/>
    </source>
</evidence>
<dbReference type="EMBL" id="NEXC01000184">
    <property type="protein sequence ID" value="PSN81693.1"/>
    <property type="molecule type" value="Genomic_DNA"/>
</dbReference>
<comment type="catalytic activity">
    <reaction evidence="7 8 13">
        <text>(S)-4-amino-5-oxopentanoate + tRNA(Glu) + NADP(+) = L-glutamyl-tRNA(Glu) + NADPH + H(+)</text>
        <dbReference type="Rhea" id="RHEA:12344"/>
        <dbReference type="Rhea" id="RHEA-COMP:9663"/>
        <dbReference type="Rhea" id="RHEA-COMP:9680"/>
        <dbReference type="ChEBI" id="CHEBI:15378"/>
        <dbReference type="ChEBI" id="CHEBI:57501"/>
        <dbReference type="ChEBI" id="CHEBI:57783"/>
        <dbReference type="ChEBI" id="CHEBI:58349"/>
        <dbReference type="ChEBI" id="CHEBI:78442"/>
        <dbReference type="ChEBI" id="CHEBI:78520"/>
        <dbReference type="EC" id="1.2.1.70"/>
    </reaction>
</comment>
<evidence type="ECO:0000256" key="9">
    <source>
        <dbReference type="PIRSR" id="PIRSR000445-1"/>
    </source>
</evidence>
<dbReference type="PANTHER" id="PTHR43013">
    <property type="entry name" value="GLUTAMYL-TRNA REDUCTASE"/>
    <property type="match status" value="1"/>
</dbReference>
<feature type="active site" description="Nucleophile" evidence="8 9">
    <location>
        <position position="71"/>
    </location>
</feature>
<dbReference type="UniPathway" id="UPA00251">
    <property type="reaction ID" value="UER00316"/>
</dbReference>
<dbReference type="PIRSF" id="PIRSF000445">
    <property type="entry name" value="4pyrrol_synth_GluRdtase"/>
    <property type="match status" value="1"/>
</dbReference>
<evidence type="ECO:0000256" key="4">
    <source>
        <dbReference type="ARBA" id="ARBA00022857"/>
    </source>
</evidence>
<comment type="pathway">
    <text evidence="1 8 13">Porphyrin-containing compound metabolism; protoporphyrin-IX biosynthesis; 5-aminolevulinate from L-glutamyl-tRNA(Glu): step 1/2.</text>
</comment>
<comment type="caution">
    <text evidence="17">The sequence shown here is derived from an EMBL/GenBank/DDBJ whole genome shotgun (WGS) entry which is preliminary data.</text>
</comment>
<comment type="domain">
    <text evidence="8">Possesses an unusual extended V-shaped dimeric structure with each monomer consisting of three distinct domains arranged along a curved 'spinal' alpha-helix. The N-terminal catalytic domain specifically recognizes the glutamate moiety of the substrate. The second domain is the NADPH-binding domain, and the third C-terminal domain is responsible for dimerization.</text>
</comment>
<reference evidence="17 18" key="1">
    <citation type="submission" date="2017-04" db="EMBL/GenBank/DDBJ databases">
        <title>Novel microbial lineages endemic to geothermal iron-oxide mats fill important gaps in the evolutionary history of Archaea.</title>
        <authorList>
            <person name="Jay Z.J."/>
            <person name="Beam J.P."/>
            <person name="Dlakic M."/>
            <person name="Rusch D.B."/>
            <person name="Kozubal M.A."/>
            <person name="Inskeep W.P."/>
        </authorList>
    </citation>
    <scope>NUCLEOTIDE SEQUENCE [LARGE SCALE GENOMIC DNA]</scope>
    <source>
        <strain evidence="17">OSP_D</strain>
    </source>
</reference>
<comment type="subunit">
    <text evidence="8">Homodimer.</text>
</comment>
<dbReference type="InterPro" id="IPR036453">
    <property type="entry name" value="GluRdtase_dimer_dom_sf"/>
</dbReference>
<feature type="binding site" evidence="8 10">
    <location>
        <begin position="129"/>
        <end position="131"/>
    </location>
    <ligand>
        <name>substrate</name>
    </ligand>
</feature>
<dbReference type="InterPro" id="IPR015896">
    <property type="entry name" value="4pyrrol_synth_GluRdtase_dimer"/>
</dbReference>
<evidence type="ECO:0000313" key="18">
    <source>
        <dbReference type="Proteomes" id="UP000240880"/>
    </source>
</evidence>
<dbReference type="GO" id="GO:0008883">
    <property type="term" value="F:glutamyl-tRNA reductase activity"/>
    <property type="evidence" value="ECO:0007669"/>
    <property type="project" value="UniProtKB-UniRule"/>
</dbReference>
<feature type="site" description="Important for activity" evidence="8 12">
    <location>
        <position position="114"/>
    </location>
</feature>
<gene>
    <name evidence="8" type="primary">hemA</name>
    <name evidence="17" type="ORF">B9Q01_10685</name>
</gene>
<dbReference type="PANTHER" id="PTHR43013:SF1">
    <property type="entry name" value="GLUTAMYL-TRNA REDUCTASE"/>
    <property type="match status" value="1"/>
</dbReference>
<feature type="domain" description="Glutamyl-tRNA reductase N-terminal" evidence="16">
    <location>
        <begin position="27"/>
        <end position="171"/>
    </location>
</feature>
<dbReference type="EC" id="1.2.1.70" evidence="3 8"/>
<dbReference type="SUPFAM" id="SSF51735">
    <property type="entry name" value="NAD(P)-binding Rossmann-fold domains"/>
    <property type="match status" value="1"/>
</dbReference>
<evidence type="ECO:0000256" key="12">
    <source>
        <dbReference type="PIRSR" id="PIRSR000445-4"/>
    </source>
</evidence>
<keyword evidence="6 8" id="KW-0627">Porphyrin biosynthesis</keyword>
<keyword evidence="5 8" id="KW-0560">Oxidoreductase</keyword>
<dbReference type="GO" id="GO:0019353">
    <property type="term" value="P:protoporphyrinogen IX biosynthetic process from glutamate"/>
    <property type="evidence" value="ECO:0007669"/>
    <property type="project" value="TreeGrafter"/>
</dbReference>
<dbReference type="GO" id="GO:0050661">
    <property type="term" value="F:NADP binding"/>
    <property type="evidence" value="ECO:0007669"/>
    <property type="project" value="InterPro"/>
</dbReference>
<evidence type="ECO:0000256" key="8">
    <source>
        <dbReference type="HAMAP-Rule" id="MF_00087"/>
    </source>
</evidence>
<feature type="binding site" evidence="8 10">
    <location>
        <begin position="70"/>
        <end position="73"/>
    </location>
    <ligand>
        <name>substrate</name>
    </ligand>
</feature>
<feature type="binding site" evidence="8 10">
    <location>
        <position position="135"/>
    </location>
    <ligand>
        <name>substrate</name>
    </ligand>
</feature>
<dbReference type="AlphaFoldDB" id="A0A2R6A5W5"/>
<evidence type="ECO:0000256" key="6">
    <source>
        <dbReference type="ARBA" id="ARBA00023244"/>
    </source>
</evidence>
<dbReference type="InterPro" id="IPR006151">
    <property type="entry name" value="Shikm_DH/Glu-tRNA_Rdtase"/>
</dbReference>
<dbReference type="Pfam" id="PF05201">
    <property type="entry name" value="GlutR_N"/>
    <property type="match status" value="1"/>
</dbReference>
<feature type="domain" description="Tetrapyrrole biosynthesis glutamyl-tRNA reductase dimerisation" evidence="14">
    <location>
        <begin position="326"/>
        <end position="419"/>
    </location>
</feature>
<dbReference type="InterPro" id="IPR015895">
    <property type="entry name" value="4pyrrol_synth_GluRdtase_N"/>
</dbReference>
<evidence type="ECO:0000256" key="10">
    <source>
        <dbReference type="PIRSR" id="PIRSR000445-2"/>
    </source>
</evidence>
<dbReference type="Gene3D" id="3.30.460.30">
    <property type="entry name" value="Glutamyl-tRNA reductase, N-terminal domain"/>
    <property type="match status" value="1"/>
</dbReference>
<proteinExistence type="inferred from homology"/>
<evidence type="ECO:0000256" key="3">
    <source>
        <dbReference type="ARBA" id="ARBA00012970"/>
    </source>
</evidence>
<protein>
    <recommendedName>
        <fullName evidence="3 8">Glutamyl-tRNA reductase</fullName>
        <shortName evidence="8">GluTR</shortName>
        <ecNumber evidence="3 8">1.2.1.70</ecNumber>
    </recommendedName>
</protein>